<feature type="region of interest" description="Disordered" evidence="2">
    <location>
        <begin position="382"/>
        <end position="410"/>
    </location>
</feature>
<reference evidence="4" key="1">
    <citation type="submission" date="2019-07" db="EMBL/GenBank/DDBJ databases">
        <title>De Novo Assembly of kiwifruit Actinidia rufa.</title>
        <authorList>
            <person name="Sugita-Konishi S."/>
            <person name="Sato K."/>
            <person name="Mori E."/>
            <person name="Abe Y."/>
            <person name="Kisaki G."/>
            <person name="Hamano K."/>
            <person name="Suezawa K."/>
            <person name="Otani M."/>
            <person name="Fukuda T."/>
            <person name="Manabe T."/>
            <person name="Gomi K."/>
            <person name="Tabuchi M."/>
            <person name="Akimitsu K."/>
            <person name="Kataoka I."/>
        </authorList>
    </citation>
    <scope>NUCLEOTIDE SEQUENCE [LARGE SCALE GENOMIC DNA]</scope>
    <source>
        <strain evidence="4">cv. Fuchu</strain>
    </source>
</reference>
<evidence type="ECO:0000256" key="2">
    <source>
        <dbReference type="SAM" id="MobiDB-lite"/>
    </source>
</evidence>
<dbReference type="AlphaFoldDB" id="A0A7J0DC69"/>
<evidence type="ECO:0000256" key="1">
    <source>
        <dbReference type="SAM" id="Coils"/>
    </source>
</evidence>
<keyword evidence="4" id="KW-1185">Reference proteome</keyword>
<evidence type="ECO:0000313" key="4">
    <source>
        <dbReference type="Proteomes" id="UP000585474"/>
    </source>
</evidence>
<feature type="compositionally biased region" description="Polar residues" evidence="2">
    <location>
        <begin position="398"/>
        <end position="410"/>
    </location>
</feature>
<protein>
    <submittedName>
        <fullName evidence="3">Uncharacterized protein</fullName>
    </submittedName>
</protein>
<feature type="coiled-coil region" evidence="1">
    <location>
        <begin position="306"/>
        <end position="333"/>
    </location>
</feature>
<evidence type="ECO:0000313" key="3">
    <source>
        <dbReference type="EMBL" id="GFS32147.1"/>
    </source>
</evidence>
<comment type="caution">
    <text evidence="3">The sequence shown here is derived from an EMBL/GenBank/DDBJ whole genome shotgun (WGS) entry which is preliminary data.</text>
</comment>
<dbReference type="OrthoDB" id="1750920at2759"/>
<dbReference type="EMBL" id="BJWL01000159">
    <property type="protein sequence ID" value="GFS32147.1"/>
    <property type="molecule type" value="Genomic_DNA"/>
</dbReference>
<accession>A0A7J0DC69</accession>
<organism evidence="3 4">
    <name type="scientific">Actinidia rufa</name>
    <dbReference type="NCBI Taxonomy" id="165716"/>
    <lineage>
        <taxon>Eukaryota</taxon>
        <taxon>Viridiplantae</taxon>
        <taxon>Streptophyta</taxon>
        <taxon>Embryophyta</taxon>
        <taxon>Tracheophyta</taxon>
        <taxon>Spermatophyta</taxon>
        <taxon>Magnoliopsida</taxon>
        <taxon>eudicotyledons</taxon>
        <taxon>Gunneridae</taxon>
        <taxon>Pentapetalae</taxon>
        <taxon>asterids</taxon>
        <taxon>Ericales</taxon>
        <taxon>Actinidiaceae</taxon>
        <taxon>Actinidia</taxon>
    </lineage>
</organism>
<proteinExistence type="predicted"/>
<keyword evidence="1" id="KW-0175">Coiled coil</keyword>
<sequence>MQIWSRATGTASLIWLIHHAGLRFLISLMFREVMVRCHLTFMQVSINFVRTMLAVDALMRQLELPFSIEDLLHVYTVVRLKREPGTPVLKVWKEGVTLNSLSYASSNLWIVKGKKGEEVISWLMVNRRRNWALPLTELEISHFFREGYDIDVSSGKINMGRFRTLVQKKPTPAVDPPTSSYHPGAIADPCSSFGIARLLSLNGNAKLWKPKFSTAKLGKRVTVADSIKDHETSLALVHAVMLLKDVVDLAEEGSKEIKDLLIMQQVQSLQRAFAILERMKEQFVEIKKFKNKISSREEKDASNIAVSEARGEVATIQEQLDKALELLVELEKDVSGPVYKRVYNQGIDRADDNYDKPQANLRPGIFLGWLVNLFEGARRPSEIPSLEGGSPHSRASGHPSSLFSTRATQF</sequence>
<gene>
    <name evidence="3" type="ORF">Acr_00g0021040</name>
</gene>
<name>A0A7J0DC69_9ERIC</name>
<dbReference type="Proteomes" id="UP000585474">
    <property type="component" value="Unassembled WGS sequence"/>
</dbReference>